<dbReference type="RefSeq" id="WP_120464960.1">
    <property type="nucleotide sequence ID" value="NZ_BMIW01000041.1"/>
</dbReference>
<comment type="caution">
    <text evidence="1">The sequence shown here is derived from an EMBL/GenBank/DDBJ whole genome shotgun (WGS) entry which is preliminary data.</text>
</comment>
<name>A0ABQ1W744_9BACL</name>
<evidence type="ECO:0000313" key="2">
    <source>
        <dbReference type="Proteomes" id="UP000608420"/>
    </source>
</evidence>
<keyword evidence="2" id="KW-1185">Reference proteome</keyword>
<proteinExistence type="predicted"/>
<dbReference type="EMBL" id="BMIW01000041">
    <property type="protein sequence ID" value="GGG15477.1"/>
    <property type="molecule type" value="Genomic_DNA"/>
</dbReference>
<organism evidence="1 2">
    <name type="scientific">Paenibacillus aceti</name>
    <dbReference type="NCBI Taxonomy" id="1820010"/>
    <lineage>
        <taxon>Bacteria</taxon>
        <taxon>Bacillati</taxon>
        <taxon>Bacillota</taxon>
        <taxon>Bacilli</taxon>
        <taxon>Bacillales</taxon>
        <taxon>Paenibacillaceae</taxon>
        <taxon>Paenibacillus</taxon>
    </lineage>
</organism>
<accession>A0ABQ1W744</accession>
<evidence type="ECO:0000313" key="1">
    <source>
        <dbReference type="EMBL" id="GGG15477.1"/>
    </source>
</evidence>
<dbReference type="Proteomes" id="UP000608420">
    <property type="component" value="Unassembled WGS sequence"/>
</dbReference>
<gene>
    <name evidence="1" type="ORF">GCM10010913_41740</name>
</gene>
<protein>
    <submittedName>
        <fullName evidence="1">Uncharacterized protein</fullName>
    </submittedName>
</protein>
<sequence length="59" mass="6955">MKREKEGRIMATQMAATPTLEGRDAQRLLESLKNKPSDRSRQNAKQLISYFKEFENKRK</sequence>
<reference evidence="2" key="1">
    <citation type="journal article" date="2019" name="Int. J. Syst. Evol. Microbiol.">
        <title>The Global Catalogue of Microorganisms (GCM) 10K type strain sequencing project: providing services to taxonomists for standard genome sequencing and annotation.</title>
        <authorList>
            <consortium name="The Broad Institute Genomics Platform"/>
            <consortium name="The Broad Institute Genome Sequencing Center for Infectious Disease"/>
            <person name="Wu L."/>
            <person name="Ma J."/>
        </authorList>
    </citation>
    <scope>NUCLEOTIDE SEQUENCE [LARGE SCALE GENOMIC DNA]</scope>
    <source>
        <strain evidence="2">CGMCC 1.15420</strain>
    </source>
</reference>